<name>L8Y6E4_TUPCH</name>
<dbReference type="InParanoid" id="L8Y6E4"/>
<dbReference type="EMBL" id="KB364794">
    <property type="protein sequence ID" value="ELV11978.1"/>
    <property type="molecule type" value="Genomic_DNA"/>
</dbReference>
<dbReference type="PANTHER" id="PTHR37343">
    <property type="entry name" value="PROLINE-RICH PROTEIN 32"/>
    <property type="match status" value="1"/>
</dbReference>
<organism evidence="2 3">
    <name type="scientific">Tupaia chinensis</name>
    <name type="common">Chinese tree shrew</name>
    <name type="synonym">Tupaia belangeri chinensis</name>
    <dbReference type="NCBI Taxonomy" id="246437"/>
    <lineage>
        <taxon>Eukaryota</taxon>
        <taxon>Metazoa</taxon>
        <taxon>Chordata</taxon>
        <taxon>Craniata</taxon>
        <taxon>Vertebrata</taxon>
        <taxon>Euteleostomi</taxon>
        <taxon>Mammalia</taxon>
        <taxon>Eutheria</taxon>
        <taxon>Euarchontoglires</taxon>
        <taxon>Scandentia</taxon>
        <taxon>Tupaiidae</taxon>
        <taxon>Tupaia</taxon>
    </lineage>
</organism>
<evidence type="ECO:0000313" key="2">
    <source>
        <dbReference type="EMBL" id="ELV11978.1"/>
    </source>
</evidence>
<proteinExistence type="predicted"/>
<dbReference type="Pfam" id="PF15488">
    <property type="entry name" value="DUF4645"/>
    <property type="match status" value="1"/>
</dbReference>
<accession>L8Y6E4</accession>
<dbReference type="AlphaFoldDB" id="L8Y6E4"/>
<gene>
    <name evidence="2" type="ORF">TREES_T100017358</name>
</gene>
<reference evidence="3" key="2">
    <citation type="journal article" date="2013" name="Nat. Commun.">
        <title>Genome of the Chinese tree shrew.</title>
        <authorList>
            <person name="Fan Y."/>
            <person name="Huang Z.Y."/>
            <person name="Cao C.C."/>
            <person name="Chen C.S."/>
            <person name="Chen Y.X."/>
            <person name="Fan D.D."/>
            <person name="He J."/>
            <person name="Hou H.L."/>
            <person name="Hu L."/>
            <person name="Hu X.T."/>
            <person name="Jiang X.T."/>
            <person name="Lai R."/>
            <person name="Lang Y.S."/>
            <person name="Liang B."/>
            <person name="Liao S.G."/>
            <person name="Mu D."/>
            <person name="Ma Y.Y."/>
            <person name="Niu Y.Y."/>
            <person name="Sun X.Q."/>
            <person name="Xia J.Q."/>
            <person name="Xiao J."/>
            <person name="Xiong Z.Q."/>
            <person name="Xu L."/>
            <person name="Yang L."/>
            <person name="Zhang Y."/>
            <person name="Zhao W."/>
            <person name="Zhao X.D."/>
            <person name="Zheng Y.T."/>
            <person name="Zhou J.M."/>
            <person name="Zhu Y.B."/>
            <person name="Zhang G.J."/>
            <person name="Wang J."/>
            <person name="Yao Y.G."/>
        </authorList>
    </citation>
    <scope>NUCLEOTIDE SEQUENCE [LARGE SCALE GENOMIC DNA]</scope>
</reference>
<evidence type="ECO:0000313" key="3">
    <source>
        <dbReference type="Proteomes" id="UP000011518"/>
    </source>
</evidence>
<reference evidence="3" key="1">
    <citation type="submission" date="2012-07" db="EMBL/GenBank/DDBJ databases">
        <title>Genome of the Chinese tree shrew, a rising model animal genetically related to primates.</title>
        <authorList>
            <person name="Zhang G."/>
            <person name="Fan Y."/>
            <person name="Yao Y."/>
            <person name="Huang Z."/>
        </authorList>
    </citation>
    <scope>NUCLEOTIDE SEQUENCE [LARGE SCALE GENOMIC DNA]</scope>
</reference>
<evidence type="ECO:0008006" key="4">
    <source>
        <dbReference type="Google" id="ProtNLM"/>
    </source>
</evidence>
<dbReference type="eggNOG" id="ENOG502T9EE">
    <property type="taxonomic scope" value="Eukaryota"/>
</dbReference>
<dbReference type="InterPro" id="IPR027891">
    <property type="entry name" value="DUF4645"/>
</dbReference>
<feature type="region of interest" description="Disordered" evidence="1">
    <location>
        <begin position="1"/>
        <end position="23"/>
    </location>
</feature>
<evidence type="ECO:0000256" key="1">
    <source>
        <dbReference type="SAM" id="MobiDB-lite"/>
    </source>
</evidence>
<dbReference type="PANTHER" id="PTHR37343:SF1">
    <property type="entry name" value="PROLINE-RICH PROTEIN 32"/>
    <property type="match status" value="1"/>
</dbReference>
<dbReference type="Proteomes" id="UP000011518">
    <property type="component" value="Unassembled WGS sequence"/>
</dbReference>
<protein>
    <recommendedName>
        <fullName evidence="4">Proline-rich protein 32</fullName>
    </recommendedName>
</protein>
<sequence>MTLQFPSCRPKDDAEAWGQPRIPLRPPFSVRTHLKIEQLEHPSEKIGSCIPVLSSRPLRQPYGPPPAVAEESLATVKVNSSKVLPGQKQKGQDSINVSLEVSGGFPALMVGGTSVINEKGGNNARLYVPLPQGKGVFSPRGPQVRGPPHIPTLRSGVMMEVAPGNTRMACQARLAHVSFPLGSPWHPMDNWPRPVPMTSGSSGVSSCSTAHCFLPPQAPSFNPFLAMPIAFAPPLIFGPPLPYFTHFLSRGMPAPVPSNRDHI</sequence>
<dbReference type="STRING" id="246437.L8Y6E4"/>
<keyword evidence="3" id="KW-1185">Reference proteome</keyword>